<dbReference type="RefSeq" id="WP_197312632.1">
    <property type="nucleotide sequence ID" value="NZ_JADZLT010000055.1"/>
</dbReference>
<reference evidence="1" key="1">
    <citation type="submission" date="2020-12" db="EMBL/GenBank/DDBJ databases">
        <title>Methylobrevis albus sp. nov., isolated from fresh water lack sediment.</title>
        <authorList>
            <person name="Zou Q."/>
        </authorList>
    </citation>
    <scope>NUCLEOTIDE SEQUENCE</scope>
    <source>
        <strain evidence="1">L22</strain>
    </source>
</reference>
<dbReference type="Proteomes" id="UP000631694">
    <property type="component" value="Unassembled WGS sequence"/>
</dbReference>
<evidence type="ECO:0008006" key="3">
    <source>
        <dbReference type="Google" id="ProtNLM"/>
    </source>
</evidence>
<organism evidence="1 2">
    <name type="scientific">Methylobrevis albus</name>
    <dbReference type="NCBI Taxonomy" id="2793297"/>
    <lineage>
        <taxon>Bacteria</taxon>
        <taxon>Pseudomonadati</taxon>
        <taxon>Pseudomonadota</taxon>
        <taxon>Alphaproteobacteria</taxon>
        <taxon>Hyphomicrobiales</taxon>
        <taxon>Pleomorphomonadaceae</taxon>
        <taxon>Methylobrevis</taxon>
    </lineage>
</organism>
<dbReference type="InterPro" id="IPR036909">
    <property type="entry name" value="Cyt_c-like_dom_sf"/>
</dbReference>
<protein>
    <recommendedName>
        <fullName evidence="3">Cytochrome c domain-containing protein</fullName>
    </recommendedName>
</protein>
<dbReference type="EMBL" id="JADZLT010000055">
    <property type="protein sequence ID" value="MBH0239545.1"/>
    <property type="molecule type" value="Genomic_DNA"/>
</dbReference>
<dbReference type="Gene3D" id="1.10.760.10">
    <property type="entry name" value="Cytochrome c-like domain"/>
    <property type="match status" value="1"/>
</dbReference>
<dbReference type="AlphaFoldDB" id="A0A931MZZ6"/>
<proteinExistence type="predicted"/>
<gene>
    <name evidence="1" type="ORF">I5731_17110</name>
</gene>
<comment type="caution">
    <text evidence="1">The sequence shown here is derived from an EMBL/GenBank/DDBJ whole genome shotgun (WGS) entry which is preliminary data.</text>
</comment>
<evidence type="ECO:0000313" key="1">
    <source>
        <dbReference type="EMBL" id="MBH0239545.1"/>
    </source>
</evidence>
<dbReference type="GO" id="GO:0020037">
    <property type="term" value="F:heme binding"/>
    <property type="evidence" value="ECO:0007669"/>
    <property type="project" value="InterPro"/>
</dbReference>
<keyword evidence="2" id="KW-1185">Reference proteome</keyword>
<evidence type="ECO:0000313" key="2">
    <source>
        <dbReference type="Proteomes" id="UP000631694"/>
    </source>
</evidence>
<dbReference type="GO" id="GO:0009055">
    <property type="term" value="F:electron transfer activity"/>
    <property type="evidence" value="ECO:0007669"/>
    <property type="project" value="InterPro"/>
</dbReference>
<sequence length="147" mass="15515">MRRRRTALLWAIGLAAGTLGLAAVGATQAAPWLKGYALYHGHAPLSGRIAGHGEAMPAAVLGCAGCHDAPRTEATGNRKVPVLGRAVLSVPRSRRGGPDYVYAADSFCTLLRTGIDPAQVMTSRTMPRFAIDDADCAALWTFLKDRG</sequence>
<accession>A0A931MZZ6</accession>
<dbReference type="SUPFAM" id="SSF46626">
    <property type="entry name" value="Cytochrome c"/>
    <property type="match status" value="1"/>
</dbReference>
<name>A0A931MZZ6_9HYPH</name>